<organism evidence="3 4">
    <name type="scientific">Streptomyces oryzae</name>
    <dbReference type="NCBI Taxonomy" id="1434886"/>
    <lineage>
        <taxon>Bacteria</taxon>
        <taxon>Bacillati</taxon>
        <taxon>Actinomycetota</taxon>
        <taxon>Actinomycetes</taxon>
        <taxon>Kitasatosporales</taxon>
        <taxon>Streptomycetaceae</taxon>
        <taxon>Streptomyces</taxon>
    </lineage>
</organism>
<evidence type="ECO:0008006" key="5">
    <source>
        <dbReference type="Google" id="ProtNLM"/>
    </source>
</evidence>
<dbReference type="PANTHER" id="PTHR39335:SF1">
    <property type="entry name" value="BLL4220 PROTEIN"/>
    <property type="match status" value="1"/>
</dbReference>
<sequence>MATFTRISIPLAAAVLLGGTAAGTAGAGTTVSAPESVQSEQSKSGATADTVKVKKGKYGKILVDGKGRTLYLFKKDKKNKSNCHGGCASAWPPMTVDKKAQAGKGVKKSELSTTDRGNGKKQVTYHGHPLYRFAQDEKPGQTEGEGLNQFGAKWYVVDTKGKAVVHKPKHGGSPKPKDSHGGY</sequence>
<keyword evidence="4" id="KW-1185">Reference proteome</keyword>
<reference evidence="3 4" key="1">
    <citation type="submission" date="2020-11" db="EMBL/GenBank/DDBJ databases">
        <title>Streptomyces spirodelae sp. nov., isolated from duckweed.</title>
        <authorList>
            <person name="Saimee Y."/>
            <person name="Duangmal K."/>
        </authorList>
    </citation>
    <scope>NUCLEOTIDE SEQUENCE [LARGE SCALE GENOMIC DNA]</scope>
    <source>
        <strain evidence="3 4">S16-07</strain>
    </source>
</reference>
<feature type="region of interest" description="Disordered" evidence="1">
    <location>
        <begin position="26"/>
        <end position="49"/>
    </location>
</feature>
<proteinExistence type="predicted"/>
<dbReference type="RefSeq" id="WP_209238115.1">
    <property type="nucleotide sequence ID" value="NZ_JADKMA010000014.1"/>
</dbReference>
<name>A0ABS3X6L9_9ACTN</name>
<gene>
    <name evidence="3" type="ORF">ITI46_04820</name>
</gene>
<protein>
    <recommendedName>
        <fullName evidence="5">Lipoprotein</fullName>
    </recommendedName>
</protein>
<evidence type="ECO:0000313" key="3">
    <source>
        <dbReference type="EMBL" id="MBO8191022.1"/>
    </source>
</evidence>
<feature type="signal peptide" evidence="2">
    <location>
        <begin position="1"/>
        <end position="27"/>
    </location>
</feature>
<dbReference type="PANTHER" id="PTHR39335">
    <property type="entry name" value="BLL4220 PROTEIN"/>
    <property type="match status" value="1"/>
</dbReference>
<keyword evidence="2" id="KW-0732">Signal</keyword>
<evidence type="ECO:0000256" key="1">
    <source>
        <dbReference type="SAM" id="MobiDB-lite"/>
    </source>
</evidence>
<dbReference type="Proteomes" id="UP001519064">
    <property type="component" value="Unassembled WGS sequence"/>
</dbReference>
<evidence type="ECO:0000256" key="2">
    <source>
        <dbReference type="SAM" id="SignalP"/>
    </source>
</evidence>
<dbReference type="InterPro" id="IPR005297">
    <property type="entry name" value="Lipoprotein_repeat"/>
</dbReference>
<feature type="compositionally biased region" description="Polar residues" evidence="1">
    <location>
        <begin position="32"/>
        <end position="47"/>
    </location>
</feature>
<accession>A0ABS3X6L9</accession>
<comment type="caution">
    <text evidence="3">The sequence shown here is derived from an EMBL/GenBank/DDBJ whole genome shotgun (WGS) entry which is preliminary data.</text>
</comment>
<feature type="region of interest" description="Disordered" evidence="1">
    <location>
        <begin position="99"/>
        <end position="122"/>
    </location>
</feature>
<evidence type="ECO:0000313" key="4">
    <source>
        <dbReference type="Proteomes" id="UP001519064"/>
    </source>
</evidence>
<feature type="region of interest" description="Disordered" evidence="1">
    <location>
        <begin position="164"/>
        <end position="183"/>
    </location>
</feature>
<dbReference type="Pfam" id="PF03640">
    <property type="entry name" value="Lipoprotein_15"/>
    <property type="match status" value="2"/>
</dbReference>
<dbReference type="EMBL" id="JADKMA010000014">
    <property type="protein sequence ID" value="MBO8191022.1"/>
    <property type="molecule type" value="Genomic_DNA"/>
</dbReference>
<feature type="chain" id="PRO_5046858023" description="Lipoprotein" evidence="2">
    <location>
        <begin position="28"/>
        <end position="183"/>
    </location>
</feature>